<keyword evidence="4 7" id="KW-0689">Ribosomal protein</keyword>
<dbReference type="PANTHER" id="PTHR11229:SF16">
    <property type="entry name" value="LARGE RIBOSOMAL SUBUNIT PROTEIN UL3C"/>
    <property type="match status" value="1"/>
</dbReference>
<dbReference type="HAMAP" id="MF_01325_B">
    <property type="entry name" value="Ribosomal_uL3_B"/>
    <property type="match status" value="1"/>
</dbReference>
<feature type="compositionally biased region" description="Low complexity" evidence="10">
    <location>
        <begin position="215"/>
        <end position="227"/>
    </location>
</feature>
<feature type="modified residue" description="N5-methylglutamine" evidence="7">
    <location>
        <position position="153"/>
    </location>
</feature>
<evidence type="ECO:0000256" key="8">
    <source>
        <dbReference type="RuleBase" id="RU003905"/>
    </source>
</evidence>
<evidence type="ECO:0000256" key="6">
    <source>
        <dbReference type="ARBA" id="ARBA00035243"/>
    </source>
</evidence>
<sequence>MTLGLVGRKVGMTRIFTDDGDSLPVTVLDVSDNRVTQIKTTATDGYSAVQVTFGRRRASRVNKALAGHLSKAGVEAGHVFKEFRVPEAALADFKVGAKIGVDIFKVGQRVDITGTSKGKGFAGVMKRYNFGGNRASHGNSVSHRSPGSIGQNQDPGRVFPGKRMAGHMGDVKSTVQSLEIVRIDAERQLLMVKGAVAGSKERDVVVHPTAKPKKAPVAAAAAPAKKK</sequence>
<keyword evidence="3 7" id="KW-0694">RNA-binding</keyword>
<dbReference type="GO" id="GO:0006412">
    <property type="term" value="P:translation"/>
    <property type="evidence" value="ECO:0007669"/>
    <property type="project" value="UniProtKB-UniRule"/>
</dbReference>
<dbReference type="InterPro" id="IPR019926">
    <property type="entry name" value="Ribosomal_uL3_CS"/>
</dbReference>
<dbReference type="EMBL" id="KT006984">
    <property type="protein sequence ID" value="AKQ01924.1"/>
    <property type="molecule type" value="Genomic_DNA"/>
</dbReference>
<evidence type="ECO:0000256" key="10">
    <source>
        <dbReference type="SAM" id="MobiDB-lite"/>
    </source>
</evidence>
<comment type="PTM">
    <text evidence="7">Methylated by PrmB.</text>
</comment>
<dbReference type="Gene3D" id="2.40.30.10">
    <property type="entry name" value="Translation factors"/>
    <property type="match status" value="1"/>
</dbReference>
<gene>
    <name evidence="7" type="primary">rplC</name>
</gene>
<dbReference type="PROSITE" id="PS00474">
    <property type="entry name" value="RIBOSOMAL_L3"/>
    <property type="match status" value="1"/>
</dbReference>
<evidence type="ECO:0000256" key="2">
    <source>
        <dbReference type="ARBA" id="ARBA00022730"/>
    </source>
</evidence>
<dbReference type="InterPro" id="IPR000597">
    <property type="entry name" value="Ribosomal_uL3"/>
</dbReference>
<evidence type="ECO:0000256" key="9">
    <source>
        <dbReference type="RuleBase" id="RU003906"/>
    </source>
</evidence>
<evidence type="ECO:0000256" key="5">
    <source>
        <dbReference type="ARBA" id="ARBA00023274"/>
    </source>
</evidence>
<comment type="similarity">
    <text evidence="1 7 8">Belongs to the universal ribosomal protein uL3 family.</text>
</comment>
<dbReference type="NCBIfam" id="TIGR03625">
    <property type="entry name" value="L3_bact"/>
    <property type="match status" value="1"/>
</dbReference>
<feature type="region of interest" description="Disordered" evidence="10">
    <location>
        <begin position="204"/>
        <end position="227"/>
    </location>
</feature>
<dbReference type="PANTHER" id="PTHR11229">
    <property type="entry name" value="50S RIBOSOMAL PROTEIN L3"/>
    <property type="match status" value="1"/>
</dbReference>
<proteinExistence type="inferred from homology"/>
<reference evidence="11" key="1">
    <citation type="journal article" date="2015" name="ISME J.">
        <title>Aquifer environment selects for microbial species cohorts in sediment and groundwater.</title>
        <authorList>
            <person name="Hug L.A."/>
            <person name="Thomas B.C."/>
            <person name="Brown C.T."/>
            <person name="Frischkorn K.R."/>
            <person name="Williams K.H."/>
            <person name="Tringe S.G."/>
            <person name="Banfield J.F."/>
        </authorList>
    </citation>
    <scope>NUCLEOTIDE SEQUENCE</scope>
</reference>
<feature type="region of interest" description="Disordered" evidence="10">
    <location>
        <begin position="134"/>
        <end position="154"/>
    </location>
</feature>
<dbReference type="GO" id="GO:0022625">
    <property type="term" value="C:cytosolic large ribosomal subunit"/>
    <property type="evidence" value="ECO:0007669"/>
    <property type="project" value="TreeGrafter"/>
</dbReference>
<feature type="compositionally biased region" description="Polar residues" evidence="10">
    <location>
        <begin position="136"/>
        <end position="154"/>
    </location>
</feature>
<keyword evidence="5 7" id="KW-0687">Ribonucleoprotein</keyword>
<keyword evidence="2 7" id="KW-0699">rRNA-binding</keyword>
<evidence type="ECO:0000313" key="11">
    <source>
        <dbReference type="EMBL" id="AKQ01924.1"/>
    </source>
</evidence>
<evidence type="ECO:0000256" key="7">
    <source>
        <dbReference type="HAMAP-Rule" id="MF_01325"/>
    </source>
</evidence>
<keyword evidence="7" id="KW-0488">Methylation</keyword>
<dbReference type="InterPro" id="IPR019927">
    <property type="entry name" value="Ribosomal_uL3_bac/org-type"/>
</dbReference>
<name>A0A0H4TMV8_9PROT</name>
<evidence type="ECO:0000256" key="4">
    <source>
        <dbReference type="ARBA" id="ARBA00022980"/>
    </source>
</evidence>
<evidence type="ECO:0000256" key="1">
    <source>
        <dbReference type="ARBA" id="ARBA00006540"/>
    </source>
</evidence>
<dbReference type="GO" id="GO:0019843">
    <property type="term" value="F:rRNA binding"/>
    <property type="evidence" value="ECO:0007669"/>
    <property type="project" value="UniProtKB-UniRule"/>
</dbReference>
<evidence type="ECO:0000256" key="3">
    <source>
        <dbReference type="ARBA" id="ARBA00022884"/>
    </source>
</evidence>
<dbReference type="InterPro" id="IPR009000">
    <property type="entry name" value="Transl_B-barrel_sf"/>
</dbReference>
<dbReference type="FunFam" id="2.40.30.10:FF:000004">
    <property type="entry name" value="50S ribosomal protein L3"/>
    <property type="match status" value="1"/>
</dbReference>
<comment type="function">
    <text evidence="7 9">One of the primary rRNA binding proteins, it binds directly near the 3'-end of the 23S rRNA, where it nucleates assembly of the 50S subunit.</text>
</comment>
<dbReference type="GO" id="GO:0003735">
    <property type="term" value="F:structural constituent of ribosome"/>
    <property type="evidence" value="ECO:0007669"/>
    <property type="project" value="UniProtKB-UniRule"/>
</dbReference>
<comment type="subunit">
    <text evidence="7 9">Part of the 50S ribosomal subunit. Forms a cluster with proteins L14 and L19.</text>
</comment>
<dbReference type="Pfam" id="PF00297">
    <property type="entry name" value="Ribosomal_L3"/>
    <property type="match status" value="1"/>
</dbReference>
<protein>
    <recommendedName>
        <fullName evidence="6 7">Large ribosomal subunit protein uL3</fullName>
    </recommendedName>
</protein>
<dbReference type="SUPFAM" id="SSF50447">
    <property type="entry name" value="Translation proteins"/>
    <property type="match status" value="1"/>
</dbReference>
<dbReference type="AlphaFoldDB" id="A0A0H4TMV8"/>
<dbReference type="FunFam" id="3.30.160.810:FF:000001">
    <property type="entry name" value="50S ribosomal protein L3"/>
    <property type="match status" value="1"/>
</dbReference>
<organism evidence="11">
    <name type="scientific">uncultured beta proteobacterium Rifle_16ft_4_minimus_3054</name>
    <dbReference type="NCBI Taxonomy" id="1665167"/>
    <lineage>
        <taxon>Bacteria</taxon>
        <taxon>Pseudomonadati</taxon>
        <taxon>Pseudomonadota</taxon>
        <taxon>Betaproteobacteria</taxon>
        <taxon>Nitrosomonadales</taxon>
        <taxon>Nitrosomonadaceae</taxon>
        <taxon>environmental samples</taxon>
    </lineage>
</organism>
<dbReference type="Gene3D" id="3.30.160.810">
    <property type="match status" value="1"/>
</dbReference>
<accession>A0A0H4TMV8</accession>